<organism evidence="7 8">
    <name type="scientific">Cetobacterium somerae ATCC BAA-474</name>
    <dbReference type="NCBI Taxonomy" id="1319815"/>
    <lineage>
        <taxon>Bacteria</taxon>
        <taxon>Fusobacteriati</taxon>
        <taxon>Fusobacteriota</taxon>
        <taxon>Fusobacteriia</taxon>
        <taxon>Fusobacteriales</taxon>
        <taxon>Fusobacteriaceae</taxon>
        <taxon>Cetobacterium</taxon>
    </lineage>
</organism>
<evidence type="ECO:0000256" key="2">
    <source>
        <dbReference type="ARBA" id="ARBA00023015"/>
    </source>
</evidence>
<dbReference type="PANTHER" id="PTHR34824:SF1">
    <property type="entry name" value="HEAT-INDUCIBLE TRANSCRIPTION REPRESSOR HRCA"/>
    <property type="match status" value="1"/>
</dbReference>
<dbReference type="EMBL" id="AXZF01000028">
    <property type="protein sequence ID" value="ERT69345.1"/>
    <property type="molecule type" value="Genomic_DNA"/>
</dbReference>
<dbReference type="HAMAP" id="MF_00081">
    <property type="entry name" value="HrcA"/>
    <property type="match status" value="1"/>
</dbReference>
<dbReference type="InterPro" id="IPR023120">
    <property type="entry name" value="WHTH_transcript_rep_HrcA_IDD"/>
</dbReference>
<evidence type="ECO:0000313" key="7">
    <source>
        <dbReference type="EMBL" id="ERT69345.1"/>
    </source>
</evidence>
<dbReference type="PANTHER" id="PTHR34824">
    <property type="entry name" value="HEAT-INDUCIBLE TRANSCRIPTION REPRESSOR HRCA"/>
    <property type="match status" value="1"/>
</dbReference>
<dbReference type="InterPro" id="IPR021153">
    <property type="entry name" value="HrcA_C"/>
</dbReference>
<dbReference type="Proteomes" id="UP000017081">
    <property type="component" value="Unassembled WGS sequence"/>
</dbReference>
<proteinExistence type="inferred from homology"/>
<dbReference type="HOGENOM" id="CLU_050019_1_0_0"/>
<keyword evidence="8" id="KW-1185">Reference proteome</keyword>
<dbReference type="GO" id="GO:0045892">
    <property type="term" value="P:negative regulation of DNA-templated transcription"/>
    <property type="evidence" value="ECO:0007669"/>
    <property type="project" value="UniProtKB-UniRule"/>
</dbReference>
<keyword evidence="1 5" id="KW-0678">Repressor</keyword>
<feature type="domain" description="Heat-inducible transcription repressor HrcA C-terminal" evidence="6">
    <location>
        <begin position="117"/>
        <end position="317"/>
    </location>
</feature>
<sequence length="343" mass="39297">MSANKKLKKGDFMVVSDREKLVLSAIIDFYLLSGETIGSRTLVKKYNIDLSSATIRNVMSDLEDMGFISKTHTSSGRIPTDKGYKFYLEELLKIEKLSREEQARINSVYDIKMRELDSVLKKTSMLLSKLTNYVGIVIEPTHKKEKIKKVDLVHIDDYMAMAVIVMENKSVRTKKIFFEEVCSQSELLKLSQRINNEIRNSSVESHEIEKIIDFVYSEVEGKLFLENSSEIFKDKQVNEISDVLDIFSKREKIKELFEEAIKSRPFKEGEVNVIFGEELAVKGLEDYSFVYSVYNMDNSPGIIGVMGPKRMSYSKTMGLIQHVTKEVNKVIKEISNEGDSDGR</sequence>
<comment type="caution">
    <text evidence="7">The sequence shown here is derived from an EMBL/GenBank/DDBJ whole genome shotgun (WGS) entry which is preliminary data.</text>
</comment>
<evidence type="ECO:0000256" key="3">
    <source>
        <dbReference type="ARBA" id="ARBA00023016"/>
    </source>
</evidence>
<evidence type="ECO:0000313" key="8">
    <source>
        <dbReference type="Proteomes" id="UP000017081"/>
    </source>
</evidence>
<dbReference type="SUPFAM" id="SSF46785">
    <property type="entry name" value="Winged helix' DNA-binding domain"/>
    <property type="match status" value="1"/>
</dbReference>
<name>U7VCT9_9FUSO</name>
<dbReference type="InterPro" id="IPR002571">
    <property type="entry name" value="HrcA"/>
</dbReference>
<dbReference type="Gene3D" id="3.30.390.60">
    <property type="entry name" value="Heat-inducible transcription repressor hrca homolog, domain 3"/>
    <property type="match status" value="1"/>
</dbReference>
<dbReference type="Pfam" id="PF01628">
    <property type="entry name" value="HrcA"/>
    <property type="match status" value="1"/>
</dbReference>
<dbReference type="STRING" id="1319815.HMPREF0202_00707"/>
<dbReference type="GO" id="GO:0003677">
    <property type="term" value="F:DNA binding"/>
    <property type="evidence" value="ECO:0007669"/>
    <property type="project" value="InterPro"/>
</dbReference>
<dbReference type="Gene3D" id="3.30.450.40">
    <property type="match status" value="1"/>
</dbReference>
<protein>
    <recommendedName>
        <fullName evidence="5">Heat-inducible transcription repressor HrcA</fullName>
    </recommendedName>
</protein>
<dbReference type="PIRSF" id="PIRSF005485">
    <property type="entry name" value="HrcA"/>
    <property type="match status" value="1"/>
</dbReference>
<dbReference type="InterPro" id="IPR036390">
    <property type="entry name" value="WH_DNA-bd_sf"/>
</dbReference>
<dbReference type="AlphaFoldDB" id="U7VCT9"/>
<reference evidence="7 8" key="1">
    <citation type="submission" date="2013-08" db="EMBL/GenBank/DDBJ databases">
        <authorList>
            <person name="Weinstock G."/>
            <person name="Sodergren E."/>
            <person name="Wylie T."/>
            <person name="Fulton L."/>
            <person name="Fulton R."/>
            <person name="Fronick C."/>
            <person name="O'Laughlin M."/>
            <person name="Godfrey J."/>
            <person name="Miner T."/>
            <person name="Herter B."/>
            <person name="Appelbaum E."/>
            <person name="Cordes M."/>
            <person name="Lek S."/>
            <person name="Wollam A."/>
            <person name="Pepin K.H."/>
            <person name="Palsikar V.B."/>
            <person name="Mitreva M."/>
            <person name="Wilson R.K."/>
        </authorList>
    </citation>
    <scope>NUCLEOTIDE SEQUENCE [LARGE SCALE GENOMIC DNA]</scope>
    <source>
        <strain evidence="7 8">ATCC BAA-474</strain>
    </source>
</reference>
<evidence type="ECO:0000256" key="1">
    <source>
        <dbReference type="ARBA" id="ARBA00022491"/>
    </source>
</evidence>
<evidence type="ECO:0000259" key="6">
    <source>
        <dbReference type="Pfam" id="PF01628"/>
    </source>
</evidence>
<comment type="similarity">
    <text evidence="5">Belongs to the HrcA family.</text>
</comment>
<keyword evidence="3 5" id="KW-0346">Stress response</keyword>
<keyword evidence="2 5" id="KW-0805">Transcription regulation</keyword>
<dbReference type="InterPro" id="IPR036388">
    <property type="entry name" value="WH-like_DNA-bd_sf"/>
</dbReference>
<evidence type="ECO:0000256" key="5">
    <source>
        <dbReference type="HAMAP-Rule" id="MF_00081"/>
    </source>
</evidence>
<dbReference type="Gene3D" id="1.10.10.10">
    <property type="entry name" value="Winged helix-like DNA-binding domain superfamily/Winged helix DNA-binding domain"/>
    <property type="match status" value="1"/>
</dbReference>
<accession>U7VCT9</accession>
<dbReference type="NCBIfam" id="TIGR00331">
    <property type="entry name" value="hrcA"/>
    <property type="match status" value="1"/>
</dbReference>
<keyword evidence="4 5" id="KW-0804">Transcription</keyword>
<dbReference type="eggNOG" id="COG1420">
    <property type="taxonomic scope" value="Bacteria"/>
</dbReference>
<dbReference type="PATRIC" id="fig|1319815.3.peg.677"/>
<gene>
    <name evidence="5" type="primary">hrcA</name>
    <name evidence="7" type="ORF">HMPREF0202_00707</name>
</gene>
<dbReference type="SUPFAM" id="SSF55781">
    <property type="entry name" value="GAF domain-like"/>
    <property type="match status" value="1"/>
</dbReference>
<comment type="function">
    <text evidence="5">Negative regulator of class I heat shock genes (grpE-dnaK-dnaJ and groELS operons). Prevents heat-shock induction of these operons.</text>
</comment>
<evidence type="ECO:0000256" key="4">
    <source>
        <dbReference type="ARBA" id="ARBA00023163"/>
    </source>
</evidence>
<dbReference type="InterPro" id="IPR029016">
    <property type="entry name" value="GAF-like_dom_sf"/>
</dbReference>